<feature type="signal peptide" evidence="1">
    <location>
        <begin position="1"/>
        <end position="22"/>
    </location>
</feature>
<proteinExistence type="predicted"/>
<dbReference type="EMBL" id="AP027151">
    <property type="protein sequence ID" value="BDV41520.1"/>
    <property type="molecule type" value="Genomic_DNA"/>
</dbReference>
<organism evidence="2 3">
    <name type="scientific">Geotalea uraniireducens</name>
    <dbReference type="NCBI Taxonomy" id="351604"/>
    <lineage>
        <taxon>Bacteria</taxon>
        <taxon>Pseudomonadati</taxon>
        <taxon>Thermodesulfobacteriota</taxon>
        <taxon>Desulfuromonadia</taxon>
        <taxon>Geobacterales</taxon>
        <taxon>Geobacteraceae</taxon>
        <taxon>Geotalea</taxon>
    </lineage>
</organism>
<dbReference type="Pfam" id="PF09673">
    <property type="entry name" value="TrbC_Ftype"/>
    <property type="match status" value="1"/>
</dbReference>
<dbReference type="InterPro" id="IPR019106">
    <property type="entry name" value="T4SS_TrbC"/>
</dbReference>
<sequence>MRRLWPQLMIAAILACPYSVSAAGKAGYIATPDACYVPEKVEGETVYLRQAGVCEGKPGRAFVGVARETVKVFVDGKFWKEVRVEEMGVPDISSSLARADRQAGALTIPQNPSKVEMEKAAGKLDNYYRSPEFQGRLKSETERIKAELFGESIGKFYPDTLAQERKGKLFETERIYVFVSSSIPLQTVRNYAASVARLHDPRITLVMRGFVGGMAKIQPAIDFVGSVLKEDPDCDPSGSDCRMRPASMIVDPLLFRRYGIEKVPAVVYAQGVKAEDPGLSEGDARNAKLAESFTVYGDASLEYILELIGRETGSPSLKGLVSALSAARQ</sequence>
<reference evidence="2 3" key="1">
    <citation type="submission" date="2022-12" db="EMBL/GenBank/DDBJ databases">
        <title>Polyphasic characterization of Geotalea uranireducens NIT-SL11 newly isolated from a complex of sewage sludge and microbially reduced graphene oxide.</title>
        <authorList>
            <person name="Xie L."/>
            <person name="Yoshida N."/>
            <person name="Meng L."/>
        </authorList>
    </citation>
    <scope>NUCLEOTIDE SEQUENCE [LARGE SCALE GENOMIC DNA]</scope>
    <source>
        <strain evidence="2 3">NIT-SL11</strain>
    </source>
</reference>
<accession>A0ABM8EGG8</accession>
<dbReference type="Proteomes" id="UP001317705">
    <property type="component" value="Chromosome"/>
</dbReference>
<evidence type="ECO:0000256" key="1">
    <source>
        <dbReference type="SAM" id="SignalP"/>
    </source>
</evidence>
<protein>
    <recommendedName>
        <fullName evidence="4">Type-F conjugative transfer system pilin assembly protein TrbC</fullName>
    </recommendedName>
</protein>
<gene>
    <name evidence="2" type="ORF">GURASL_04430</name>
</gene>
<keyword evidence="3" id="KW-1185">Reference proteome</keyword>
<name>A0ABM8EGG8_9BACT</name>
<evidence type="ECO:0008006" key="4">
    <source>
        <dbReference type="Google" id="ProtNLM"/>
    </source>
</evidence>
<feature type="chain" id="PRO_5047316138" description="Type-F conjugative transfer system pilin assembly protein TrbC" evidence="1">
    <location>
        <begin position="23"/>
        <end position="329"/>
    </location>
</feature>
<evidence type="ECO:0000313" key="2">
    <source>
        <dbReference type="EMBL" id="BDV41520.1"/>
    </source>
</evidence>
<dbReference type="PROSITE" id="PS51257">
    <property type="entry name" value="PROKAR_LIPOPROTEIN"/>
    <property type="match status" value="1"/>
</dbReference>
<dbReference type="RefSeq" id="WP_282001516.1">
    <property type="nucleotide sequence ID" value="NZ_AP027151.1"/>
</dbReference>
<keyword evidence="1" id="KW-0732">Signal</keyword>
<evidence type="ECO:0000313" key="3">
    <source>
        <dbReference type="Proteomes" id="UP001317705"/>
    </source>
</evidence>